<dbReference type="Pfam" id="PF00702">
    <property type="entry name" value="Hydrolase"/>
    <property type="match status" value="1"/>
</dbReference>
<dbReference type="SFLD" id="SFLDS00003">
    <property type="entry name" value="Haloacid_Dehalogenase"/>
    <property type="match status" value="1"/>
</dbReference>
<dbReference type="Proteomes" id="UP000322159">
    <property type="component" value="Chromosome"/>
</dbReference>
<keyword evidence="1" id="KW-0378">Hydrolase</keyword>
<protein>
    <submittedName>
        <fullName evidence="1">HAD hydrolase-like protein</fullName>
    </submittedName>
</protein>
<evidence type="ECO:0000313" key="2">
    <source>
        <dbReference type="Proteomes" id="UP000322159"/>
    </source>
</evidence>
<gene>
    <name evidence="1" type="ORF">FLP23_03380</name>
</gene>
<dbReference type="PANTHER" id="PTHR43434">
    <property type="entry name" value="PHOSPHOGLYCOLATE PHOSPHATASE"/>
    <property type="match status" value="1"/>
</dbReference>
<dbReference type="PANTHER" id="PTHR43434:SF19">
    <property type="entry name" value="PHOSPHONOACETALDEHYDE HYDROLASE"/>
    <property type="match status" value="1"/>
</dbReference>
<dbReference type="InterPro" id="IPR023214">
    <property type="entry name" value="HAD_sf"/>
</dbReference>
<dbReference type="OrthoDB" id="5504491at2"/>
<proteinExistence type="predicted"/>
<dbReference type="GO" id="GO:0005829">
    <property type="term" value="C:cytosol"/>
    <property type="evidence" value="ECO:0007669"/>
    <property type="project" value="TreeGrafter"/>
</dbReference>
<accession>A0A5C1Y874</accession>
<organism evidence="1 2">
    <name type="scientific">Protaetiibacter larvae</name>
    <dbReference type="NCBI Taxonomy" id="2592654"/>
    <lineage>
        <taxon>Bacteria</taxon>
        <taxon>Bacillati</taxon>
        <taxon>Actinomycetota</taxon>
        <taxon>Actinomycetes</taxon>
        <taxon>Micrococcales</taxon>
        <taxon>Microbacteriaceae</taxon>
        <taxon>Protaetiibacter</taxon>
    </lineage>
</organism>
<dbReference type="KEGG" id="lyk:FLP23_03380"/>
<dbReference type="SFLD" id="SFLDG01129">
    <property type="entry name" value="C1.5:_HAD__Beta-PGM__Phosphata"/>
    <property type="match status" value="1"/>
</dbReference>
<dbReference type="Gene3D" id="3.40.50.1000">
    <property type="entry name" value="HAD superfamily/HAD-like"/>
    <property type="match status" value="1"/>
</dbReference>
<reference evidence="1 2" key="1">
    <citation type="submission" date="2019-09" db="EMBL/GenBank/DDBJ databases">
        <title>Genome sequencing of strain KACC 19322.</title>
        <authorList>
            <person name="Heo J."/>
            <person name="Kim S.-J."/>
            <person name="Kim J.-S."/>
            <person name="Hong S.-B."/>
            <person name="Kwon S.-W."/>
        </authorList>
    </citation>
    <scope>NUCLEOTIDE SEQUENCE [LARGE SCALE GENOMIC DNA]</scope>
    <source>
        <strain evidence="1 2">KACC 19322</strain>
    </source>
</reference>
<dbReference type="AlphaFoldDB" id="A0A5C1Y874"/>
<dbReference type="EMBL" id="CP043504">
    <property type="protein sequence ID" value="QEO09142.1"/>
    <property type="molecule type" value="Genomic_DNA"/>
</dbReference>
<dbReference type="GO" id="GO:0008967">
    <property type="term" value="F:phosphoglycolate phosphatase activity"/>
    <property type="evidence" value="ECO:0007669"/>
    <property type="project" value="TreeGrafter"/>
</dbReference>
<sequence length="227" mass="23799">MGTASRIELVVLDLAGTTVVDDGLVEEAFVRAWDRVRATEEGKDAAIDWVRQTMGQSKIEVFRHLVDEETAQALRAAFEEALDELVAEGRVTAIPGAEETVRRLRAAGRSVVFTTGFSRATADAVLASLGWQELAELSLTPADAGRGRPAPDLNLTALLRAGASSVSAIAVVGDTESDAESGVRAGAGYVAGVLTGGREAERLLAAGAHEVLADVTALPAALERHER</sequence>
<dbReference type="InterPro" id="IPR036412">
    <property type="entry name" value="HAD-like_sf"/>
</dbReference>
<dbReference type="RefSeq" id="WP_149324572.1">
    <property type="nucleotide sequence ID" value="NZ_CP043504.1"/>
</dbReference>
<dbReference type="SUPFAM" id="SSF56784">
    <property type="entry name" value="HAD-like"/>
    <property type="match status" value="1"/>
</dbReference>
<keyword evidence="2" id="KW-1185">Reference proteome</keyword>
<name>A0A5C1Y874_9MICO</name>
<evidence type="ECO:0000313" key="1">
    <source>
        <dbReference type="EMBL" id="QEO09142.1"/>
    </source>
</evidence>
<dbReference type="InterPro" id="IPR050155">
    <property type="entry name" value="HAD-like_hydrolase_sf"/>
</dbReference>
<dbReference type="GO" id="GO:0006281">
    <property type="term" value="P:DNA repair"/>
    <property type="evidence" value="ECO:0007669"/>
    <property type="project" value="TreeGrafter"/>
</dbReference>